<sequence>MPNETHTRPRLIPILMVLLILQSAILIFLGLNSLTHRWSFLTSWSRFWMELQEAVALVLRTPGETVHKEILFYDVLLFVAIEVSAAVSLMAGLAFPRGKRFAWILALLAQIGTLGSGLSLFFMHRAPQAYWLMALGIIMVLYLNYRDVRQWFLLPREDLAEGLYV</sequence>
<keyword evidence="1" id="KW-1133">Transmembrane helix</keyword>
<organism evidence="2 3">
    <name type="scientific">Candidatus Brevifilum fermentans</name>
    <dbReference type="NCBI Taxonomy" id="1986204"/>
    <lineage>
        <taxon>Bacteria</taxon>
        <taxon>Bacillati</taxon>
        <taxon>Chloroflexota</taxon>
        <taxon>Anaerolineae</taxon>
        <taxon>Anaerolineales</taxon>
        <taxon>Anaerolineaceae</taxon>
        <taxon>Candidatus Brevifilum</taxon>
    </lineage>
</organism>
<evidence type="ECO:0000313" key="2">
    <source>
        <dbReference type="EMBL" id="SMX54884.1"/>
    </source>
</evidence>
<evidence type="ECO:0000256" key="1">
    <source>
        <dbReference type="SAM" id="Phobius"/>
    </source>
</evidence>
<keyword evidence="3" id="KW-1185">Reference proteome</keyword>
<accession>A0A1Y6K5H5</accession>
<proteinExistence type="predicted"/>
<dbReference type="Proteomes" id="UP000195514">
    <property type="component" value="Chromosome I"/>
</dbReference>
<keyword evidence="1" id="KW-0472">Membrane</keyword>
<feature type="transmembrane region" description="Helical" evidence="1">
    <location>
        <begin position="102"/>
        <end position="123"/>
    </location>
</feature>
<dbReference type="EMBL" id="LT859958">
    <property type="protein sequence ID" value="SMX54884.1"/>
    <property type="molecule type" value="Genomic_DNA"/>
</dbReference>
<reference evidence="3" key="1">
    <citation type="submission" date="2017-05" db="EMBL/GenBank/DDBJ databases">
        <authorList>
            <person name="Kirkegaard R."/>
            <person name="Mcilroy J S."/>
        </authorList>
    </citation>
    <scope>NUCLEOTIDE SEQUENCE [LARGE SCALE GENOMIC DNA]</scope>
</reference>
<name>A0A1Y6K5H5_9CHLR</name>
<feature type="transmembrane region" description="Helical" evidence="1">
    <location>
        <begin position="70"/>
        <end position="95"/>
    </location>
</feature>
<dbReference type="RefSeq" id="WP_087862689.1">
    <property type="nucleotide sequence ID" value="NZ_LT859958.1"/>
</dbReference>
<evidence type="ECO:0000313" key="3">
    <source>
        <dbReference type="Proteomes" id="UP000195514"/>
    </source>
</evidence>
<keyword evidence="1" id="KW-0812">Transmembrane</keyword>
<protein>
    <recommendedName>
        <fullName evidence="4">DoxX family protein</fullName>
    </recommendedName>
</protein>
<feature type="transmembrane region" description="Helical" evidence="1">
    <location>
        <begin position="129"/>
        <end position="145"/>
    </location>
</feature>
<dbReference type="KEGG" id="abat:CFX1CAM_1819"/>
<feature type="transmembrane region" description="Helical" evidence="1">
    <location>
        <begin position="12"/>
        <end position="31"/>
    </location>
</feature>
<gene>
    <name evidence="2" type="ORF">CFX1CAM_1819</name>
</gene>
<dbReference type="AlphaFoldDB" id="A0A1Y6K5H5"/>
<evidence type="ECO:0008006" key="4">
    <source>
        <dbReference type="Google" id="ProtNLM"/>
    </source>
</evidence>